<dbReference type="AlphaFoldDB" id="A0A5C1QHN7"/>
<keyword evidence="1" id="KW-0145">Chemotaxis</keyword>
<dbReference type="SUPFAM" id="SSF103039">
    <property type="entry name" value="CheC-like"/>
    <property type="match status" value="1"/>
</dbReference>
<dbReference type="OrthoDB" id="8582704at2"/>
<dbReference type="KEGG" id="ock:EXM22_03125"/>
<accession>A0A5C1QHN7</accession>
<evidence type="ECO:0000313" key="2">
    <source>
        <dbReference type="EMBL" id="QEN07027.1"/>
    </source>
</evidence>
<gene>
    <name evidence="2" type="ORF">EXM22_03125</name>
</gene>
<dbReference type="Proteomes" id="UP000324209">
    <property type="component" value="Chromosome"/>
</dbReference>
<evidence type="ECO:0000313" key="3">
    <source>
        <dbReference type="Proteomes" id="UP000324209"/>
    </source>
</evidence>
<dbReference type="Gene3D" id="3.40.1550.10">
    <property type="entry name" value="CheC-like"/>
    <property type="match status" value="1"/>
</dbReference>
<dbReference type="InterPro" id="IPR028976">
    <property type="entry name" value="CheC-like_sf"/>
</dbReference>
<name>A0A5C1QHN7_9SPIO</name>
<protein>
    <submittedName>
        <fullName evidence="2">Chemotaxis protein CheX</fullName>
    </submittedName>
</protein>
<reference evidence="2 3" key="1">
    <citation type="submission" date="2019-02" db="EMBL/GenBank/DDBJ databases">
        <title>Complete Genome Sequence and Methylome Analysis of free living Spirochaetas.</title>
        <authorList>
            <person name="Fomenkov A."/>
            <person name="Dubinina G."/>
            <person name="Leshcheva N."/>
            <person name="Mikheeva N."/>
            <person name="Grabovich M."/>
            <person name="Vincze T."/>
            <person name="Roberts R.J."/>
        </authorList>
    </citation>
    <scope>NUCLEOTIDE SEQUENCE [LARGE SCALE GENOMIC DNA]</scope>
    <source>
        <strain evidence="2 3">K2</strain>
    </source>
</reference>
<sequence>MVRTNMIKSKVLTFDTDMTVLPQLRKIFDANHLSGIRSVGDPSIIHIILDKNILLGAIFVNNRGNWKDLSVRIKEIRPELPLFLRVEEPSEADEIPTEMAWYFDGLFHINEEEKISQYLKTHIFIRDYPLEMIRHIQNFSIHSIKAMIPEAVVHSLPPLMIRDKVIYGEITSLIPVNTNWCRGYLMLQCDMRELHEILGTMKNPAFRGSIDEVVPPIISELTNLFWGSFKTVFLKEGFLEESGPDIQVPILVNHKLRNISFGGDIPQLCFEYIIKEPGGLKRQTRIVQKFIFNLSWNPNMAAEYDYQDLVEEGTIELF</sequence>
<evidence type="ECO:0000256" key="1">
    <source>
        <dbReference type="ARBA" id="ARBA00022500"/>
    </source>
</evidence>
<dbReference type="GO" id="GO:0006935">
    <property type="term" value="P:chemotaxis"/>
    <property type="evidence" value="ECO:0007669"/>
    <property type="project" value="UniProtKB-KW"/>
</dbReference>
<organism evidence="2 3">
    <name type="scientific">Oceanispirochaeta crateris</name>
    <dbReference type="NCBI Taxonomy" id="2518645"/>
    <lineage>
        <taxon>Bacteria</taxon>
        <taxon>Pseudomonadati</taxon>
        <taxon>Spirochaetota</taxon>
        <taxon>Spirochaetia</taxon>
        <taxon>Spirochaetales</taxon>
        <taxon>Spirochaetaceae</taxon>
        <taxon>Oceanispirochaeta</taxon>
    </lineage>
</organism>
<dbReference type="EMBL" id="CP036150">
    <property type="protein sequence ID" value="QEN07027.1"/>
    <property type="molecule type" value="Genomic_DNA"/>
</dbReference>
<dbReference type="RefSeq" id="WP_149485109.1">
    <property type="nucleotide sequence ID" value="NZ_CP036150.1"/>
</dbReference>
<proteinExistence type="predicted"/>
<keyword evidence="3" id="KW-1185">Reference proteome</keyword>